<dbReference type="AlphaFoldDB" id="A0A8R1DWP6"/>
<accession>A0A8R1DWP6</accession>
<feature type="compositionally biased region" description="Low complexity" evidence="1">
    <location>
        <begin position="63"/>
        <end position="83"/>
    </location>
</feature>
<dbReference type="OMA" id="CQFSPEG"/>
<evidence type="ECO:0000313" key="3">
    <source>
        <dbReference type="Proteomes" id="UP000005237"/>
    </source>
</evidence>
<dbReference type="EnsemblMetazoa" id="CJA12599.1">
    <property type="protein sequence ID" value="CJA12599.1"/>
    <property type="gene ID" value="WBGene00131803"/>
</dbReference>
<reference evidence="3" key="1">
    <citation type="submission" date="2010-08" db="EMBL/GenBank/DDBJ databases">
        <authorList>
            <consortium name="Caenorhabditis japonica Sequencing Consortium"/>
            <person name="Wilson R.K."/>
        </authorList>
    </citation>
    <scope>NUCLEOTIDE SEQUENCE [LARGE SCALE GENOMIC DNA]</scope>
    <source>
        <strain evidence="3">DF5081</strain>
    </source>
</reference>
<reference evidence="2" key="2">
    <citation type="submission" date="2022-06" db="UniProtKB">
        <authorList>
            <consortium name="EnsemblMetazoa"/>
        </authorList>
    </citation>
    <scope>IDENTIFICATION</scope>
    <source>
        <strain evidence="2">DF5081</strain>
    </source>
</reference>
<proteinExistence type="predicted"/>
<evidence type="ECO:0000256" key="1">
    <source>
        <dbReference type="SAM" id="MobiDB-lite"/>
    </source>
</evidence>
<evidence type="ECO:0000313" key="2">
    <source>
        <dbReference type="EnsemblMetazoa" id="CJA12599.1"/>
    </source>
</evidence>
<dbReference type="Proteomes" id="UP000005237">
    <property type="component" value="Unassembled WGS sequence"/>
</dbReference>
<sequence>MKSQPYPYPTNANQWMMPVTHEQINNSFQKACASTTTANSSVFKMKTTKKRSPKHTPLPPLPSISTLLESGSSSHSSSTNSSYGSYCQFSPEGSYTMYHWPMNYLPYVAEMPTTSQDELTRSSMGVGASTATSTSTSALVHAPPMSADEHTPVTQPLFIQTADYPYNYATPDPTGGYPSSATINANQLLLRPVPNGHV</sequence>
<keyword evidence="3" id="KW-1185">Reference proteome</keyword>
<organism evidence="2 3">
    <name type="scientific">Caenorhabditis japonica</name>
    <dbReference type="NCBI Taxonomy" id="281687"/>
    <lineage>
        <taxon>Eukaryota</taxon>
        <taxon>Metazoa</taxon>
        <taxon>Ecdysozoa</taxon>
        <taxon>Nematoda</taxon>
        <taxon>Chromadorea</taxon>
        <taxon>Rhabditida</taxon>
        <taxon>Rhabditina</taxon>
        <taxon>Rhabditomorpha</taxon>
        <taxon>Rhabditoidea</taxon>
        <taxon>Rhabditidae</taxon>
        <taxon>Peloderinae</taxon>
        <taxon>Caenorhabditis</taxon>
    </lineage>
</organism>
<protein>
    <submittedName>
        <fullName evidence="2">Uncharacterized protein</fullName>
    </submittedName>
</protein>
<name>A0A8R1DWP6_CAEJA</name>
<feature type="region of interest" description="Disordered" evidence="1">
    <location>
        <begin position="44"/>
        <end position="83"/>
    </location>
</feature>